<dbReference type="Proteomes" id="UP000327118">
    <property type="component" value="Unassembled WGS sequence"/>
</dbReference>
<proteinExistence type="predicted"/>
<evidence type="ECO:0000256" key="2">
    <source>
        <dbReference type="SAM" id="MobiDB-lite"/>
    </source>
</evidence>
<feature type="coiled-coil region" evidence="1">
    <location>
        <begin position="530"/>
        <end position="564"/>
    </location>
</feature>
<feature type="coiled-coil region" evidence="1">
    <location>
        <begin position="397"/>
        <end position="473"/>
    </location>
</feature>
<dbReference type="OrthoDB" id="4201669at2759"/>
<feature type="compositionally biased region" description="Basic residues" evidence="2">
    <location>
        <begin position="1317"/>
        <end position="1327"/>
    </location>
</feature>
<feature type="compositionally biased region" description="Basic and acidic residues" evidence="2">
    <location>
        <begin position="124"/>
        <end position="140"/>
    </location>
</feature>
<feature type="coiled-coil region" evidence="1">
    <location>
        <begin position="618"/>
        <end position="721"/>
    </location>
</feature>
<feature type="region of interest" description="Disordered" evidence="2">
    <location>
        <begin position="265"/>
        <end position="290"/>
    </location>
</feature>
<name>A0A5N6ZFZ9_9EURO</name>
<feature type="coiled-coil region" evidence="1">
    <location>
        <begin position="327"/>
        <end position="354"/>
    </location>
</feature>
<feature type="compositionally biased region" description="Basic residues" evidence="2">
    <location>
        <begin position="278"/>
        <end position="289"/>
    </location>
</feature>
<gene>
    <name evidence="3" type="ORF">BDV28DRAFT_145116</name>
</gene>
<feature type="region of interest" description="Disordered" evidence="2">
    <location>
        <begin position="95"/>
        <end position="178"/>
    </location>
</feature>
<reference evidence="4" key="1">
    <citation type="submission" date="2019-04" db="EMBL/GenBank/DDBJ databases">
        <title>Friends and foes A comparative genomics studyof 23 Aspergillus species from section Flavi.</title>
        <authorList>
            <consortium name="DOE Joint Genome Institute"/>
            <person name="Kjaerbolling I."/>
            <person name="Vesth T."/>
            <person name="Frisvad J.C."/>
            <person name="Nybo J.L."/>
            <person name="Theobald S."/>
            <person name="Kildgaard S."/>
            <person name="Isbrandt T."/>
            <person name="Kuo A."/>
            <person name="Sato A."/>
            <person name="Lyhne E.K."/>
            <person name="Kogle M.E."/>
            <person name="Wiebenga A."/>
            <person name="Kun R.S."/>
            <person name="Lubbers R.J."/>
            <person name="Makela M.R."/>
            <person name="Barry K."/>
            <person name="Chovatia M."/>
            <person name="Clum A."/>
            <person name="Daum C."/>
            <person name="Haridas S."/>
            <person name="He G."/>
            <person name="LaButti K."/>
            <person name="Lipzen A."/>
            <person name="Mondo S."/>
            <person name="Riley R."/>
            <person name="Salamov A."/>
            <person name="Simmons B.A."/>
            <person name="Magnuson J.K."/>
            <person name="Henrissat B."/>
            <person name="Mortensen U.H."/>
            <person name="Larsen T.O."/>
            <person name="Devries R.P."/>
            <person name="Grigoriev I.V."/>
            <person name="Machida M."/>
            <person name="Baker S.E."/>
            <person name="Andersen M.R."/>
        </authorList>
    </citation>
    <scope>NUCLEOTIDE SEQUENCE [LARGE SCALE GENOMIC DNA]</scope>
    <source>
        <strain evidence="4">CBS 553.77</strain>
    </source>
</reference>
<feature type="compositionally biased region" description="Basic and acidic residues" evidence="2">
    <location>
        <begin position="1187"/>
        <end position="1202"/>
    </location>
</feature>
<organism evidence="3 4">
    <name type="scientific">Aspergillus coremiiformis</name>
    <dbReference type="NCBI Taxonomy" id="138285"/>
    <lineage>
        <taxon>Eukaryota</taxon>
        <taxon>Fungi</taxon>
        <taxon>Dikarya</taxon>
        <taxon>Ascomycota</taxon>
        <taxon>Pezizomycotina</taxon>
        <taxon>Eurotiomycetes</taxon>
        <taxon>Eurotiomycetidae</taxon>
        <taxon>Eurotiales</taxon>
        <taxon>Aspergillaceae</taxon>
        <taxon>Aspergillus</taxon>
        <taxon>Aspergillus subgen. Circumdati</taxon>
    </lineage>
</organism>
<keyword evidence="4" id="KW-1185">Reference proteome</keyword>
<feature type="region of interest" description="Disordered" evidence="2">
    <location>
        <begin position="1103"/>
        <end position="1335"/>
    </location>
</feature>
<keyword evidence="1" id="KW-0175">Coiled coil</keyword>
<feature type="compositionally biased region" description="Basic and acidic residues" evidence="2">
    <location>
        <begin position="1130"/>
        <end position="1157"/>
    </location>
</feature>
<feature type="compositionally biased region" description="Polar residues" evidence="2">
    <location>
        <begin position="145"/>
        <end position="178"/>
    </location>
</feature>
<evidence type="ECO:0000313" key="4">
    <source>
        <dbReference type="Proteomes" id="UP000327118"/>
    </source>
</evidence>
<feature type="region of interest" description="Disordered" evidence="2">
    <location>
        <begin position="60"/>
        <end position="79"/>
    </location>
</feature>
<accession>A0A5N6ZFZ9</accession>
<feature type="compositionally biased region" description="Basic and acidic residues" evidence="2">
    <location>
        <begin position="1277"/>
        <end position="1288"/>
    </location>
</feature>
<evidence type="ECO:0008006" key="5">
    <source>
        <dbReference type="Google" id="ProtNLM"/>
    </source>
</evidence>
<feature type="compositionally biased region" description="Polar residues" evidence="2">
    <location>
        <begin position="104"/>
        <end position="122"/>
    </location>
</feature>
<feature type="region of interest" description="Disordered" evidence="2">
    <location>
        <begin position="1"/>
        <end position="29"/>
    </location>
</feature>
<dbReference type="EMBL" id="ML739038">
    <property type="protein sequence ID" value="KAE8356415.1"/>
    <property type="molecule type" value="Genomic_DNA"/>
</dbReference>
<sequence length="1335" mass="150023">MENESLPPFETDPLAVSHRERDTSDPNEIGDEEEVLLLQMVESNTEPVSPNLKAVLEKGPESNWAATQSHPTPSLVERPRSSGIDLTAFSFTRPAPHGKAFTLQPPTKQSNVPTPYNNSNMQVEEERNRGSDGLTHDHQSKHVTSRLNNTKSKTSRQTATMSPSSSEAATQESQTMGNQARPLISKKYIRPVPNLHHLEHNQDQYVEAAILPSVAIGQLLSPENEPQATRLMAAPRKKINNRLPQSPRQEPRKWIKSCVTERSTHEDGESISLSPTKNKSRVEKRRRANERKIITRPPALSEEDLFQLLIDKLKAREQNDAAAFTLKEQMEASISELTEENNALKGQLEAFGSEIQKKCLESKAHKSQLEVWKTKLTKFRYILNDLGSGYKALRGEVAHLNLTRTSLNKERKEIKDKITETRVQLLQTSTIVEKGQRYLFESQSKIKSMEQALESAEEKTRYVQRQLSDEKKRVDQLGMLKKLDSAFEAVGKQVEISQTTTQTILRQALEESNMSIKRTSDNYAQEKLDMQQCKTTIQEFSSQIKSLTDELRTATCKSSEVNENRMHLLMDQLLSVRESVGSDSILHKQLSTNEARCISLHDALETCVPSINKLGFFLEGLQDKENGLAERMKQLETRLSEVRIPETTEPTAAEIKERIELELKVQQLSTELRRITEENLRSGAAENEEIKLSLLEAITKCQEAEARAKKFESETITLRDEVKTIETTIREELNRASVISRDQHRAKYEQQIHELLRDKVELHKGVEKVKDELIKAQRALAENETGYMKKQNEVECLLLEKEKQIQTLESNCAEKDALLTQKDMEVSRLQEVETSITAQESSVQTQLNEANEKAASLEKELIMAKEGVNVSSTMSQAKLDILQKDLLAKEEECTRIQKELSAEVSARSRLETGKSKAKSEIYTLLRRVQDSEHWVKEIRDSLSEVVATSPKEPCSEPWNRLMALLRPAGLEGTLTGTRWREPTDGGAIDDDAATKSTSIASIPKWSCVASQDDVVQTTELIYRAQSFQRNVYTSPAKDKLKVRNIEVADGKSPCVPDSQQSTSIVPFSSIRQLSPASCSISEQDPNDIAAMLVPTPEEIIIAEKLSSTPPDTDRGCERSAGLSEKPAATRTDDTKTQSREDTPLETKDQHLQADRPVSELGPISEEKENAAATPKAVRFEAYNPTSGEKRKAPDCESGHDQDSTSQIPLIGRSVRVNRRTYSRNRQTFQVRSEEHFATQNSFSSSSNAIGRDNAGGPDSIDNKKARIPASPQPRQQKRTDSRHFDRKTSPTSLASGSSRHSSMNGNRSNNQRWPARGGRRTRGKSPRSNKVGNVR</sequence>
<feature type="coiled-coil region" evidence="1">
    <location>
        <begin position="791"/>
        <end position="899"/>
    </location>
</feature>
<evidence type="ECO:0000313" key="3">
    <source>
        <dbReference type="EMBL" id="KAE8356415.1"/>
    </source>
</evidence>
<evidence type="ECO:0000256" key="1">
    <source>
        <dbReference type="SAM" id="Coils"/>
    </source>
</evidence>
<feature type="compositionally biased region" description="Polar residues" evidence="2">
    <location>
        <begin position="1289"/>
        <end position="1312"/>
    </location>
</feature>
<feature type="compositionally biased region" description="Polar residues" evidence="2">
    <location>
        <begin position="1237"/>
        <end position="1248"/>
    </location>
</feature>
<protein>
    <recommendedName>
        <fullName evidence="5">Rootletin</fullName>
    </recommendedName>
</protein>